<name>A0A1I0JKZ9_9EURY</name>
<gene>
    <name evidence="3" type="ORF">SAMN04488694_1483</name>
    <name evidence="2" type="ORF">SAMN05192552_10412</name>
</gene>
<proteinExistence type="predicted"/>
<evidence type="ECO:0008006" key="6">
    <source>
        <dbReference type="Google" id="ProtNLM"/>
    </source>
</evidence>
<keyword evidence="1" id="KW-0175">Coiled coil</keyword>
<evidence type="ECO:0000313" key="2">
    <source>
        <dbReference type="EMBL" id="SDD70196.1"/>
    </source>
</evidence>
<reference evidence="3" key="2">
    <citation type="submission" date="2016-10" db="EMBL/GenBank/DDBJ databases">
        <authorList>
            <person name="de Groot N.N."/>
        </authorList>
    </citation>
    <scope>NUCLEOTIDE SEQUENCE [LARGE SCALE GENOMIC DNA]</scope>
    <source>
        <strain evidence="3">CDM_6</strain>
    </source>
</reference>
<dbReference type="Proteomes" id="UP000199320">
    <property type="component" value="Unassembled WGS sequence"/>
</dbReference>
<keyword evidence="4" id="KW-1185">Reference proteome</keyword>
<dbReference type="EMBL" id="FMZP01000041">
    <property type="protein sequence ID" value="SDD70196.1"/>
    <property type="molecule type" value="Genomic_DNA"/>
</dbReference>
<dbReference type="AlphaFoldDB" id="A0A1I0JKZ9"/>
<feature type="coiled-coil region" evidence="1">
    <location>
        <begin position="19"/>
        <end position="46"/>
    </location>
</feature>
<dbReference type="InterPro" id="IPR012440">
    <property type="entry name" value="DUF1641"/>
</dbReference>
<reference evidence="4 5" key="1">
    <citation type="submission" date="2016-10" db="EMBL/GenBank/DDBJ databases">
        <authorList>
            <person name="Varghese N."/>
            <person name="Submissions S."/>
        </authorList>
    </citation>
    <scope>NUCLEOTIDE SEQUENCE [LARGE SCALE GENOMIC DNA]</scope>
    <source>
        <strain evidence="2 5">CDM_1</strain>
        <strain evidence="4">CDM_6</strain>
    </source>
</reference>
<evidence type="ECO:0000313" key="4">
    <source>
        <dbReference type="Proteomes" id="UP000199320"/>
    </source>
</evidence>
<protein>
    <recommendedName>
        <fullName evidence="6">DUF1641 domain-containing protein</fullName>
    </recommendedName>
</protein>
<organism evidence="3 4">
    <name type="scientific">Natrinema hispanicum</name>
    <dbReference type="NCBI Taxonomy" id="392421"/>
    <lineage>
        <taxon>Archaea</taxon>
        <taxon>Methanobacteriati</taxon>
        <taxon>Methanobacteriota</taxon>
        <taxon>Stenosarchaea group</taxon>
        <taxon>Halobacteria</taxon>
        <taxon>Halobacteriales</taxon>
        <taxon>Natrialbaceae</taxon>
        <taxon>Natrinema</taxon>
    </lineage>
</organism>
<evidence type="ECO:0000313" key="3">
    <source>
        <dbReference type="EMBL" id="SEU11028.1"/>
    </source>
</evidence>
<dbReference type="OrthoDB" id="303725at2157"/>
<dbReference type="EMBL" id="FOIC01000048">
    <property type="protein sequence ID" value="SEU11028.1"/>
    <property type="molecule type" value="Genomic_DNA"/>
</dbReference>
<accession>A0A1I0JKZ9</accession>
<dbReference type="RefSeq" id="WP_092935867.1">
    <property type="nucleotide sequence ID" value="NZ_FMZP01000041.1"/>
</dbReference>
<dbReference type="STRING" id="392421.SAMN04488694_1483"/>
<dbReference type="Pfam" id="PF07849">
    <property type="entry name" value="DUF1641"/>
    <property type="match status" value="1"/>
</dbReference>
<evidence type="ECO:0000256" key="1">
    <source>
        <dbReference type="SAM" id="Coils"/>
    </source>
</evidence>
<sequence>MSQTDASGAAEAALSDEEVAELAATLNENADELQELLELLSALQETAADLAPEMRTAVRENREPLRDIRMAFEREETVVLLQELGEHSEDLTELLGLLDAAEGLASDLTPELRRAVRENRDVLRRLRMAVESEDIVVLVERLGENADTLAETLDLLDATKGLAEDLVPELQDASGDMRPMIRQSRLVAAGVVDATSAHDIEPYQLGQNLGNVMWFTQQVGDPQVLKTLDAGLGAFAEEEPKEMGILGLLGALRDRNVRRGIGRIVEFLRRVGAR</sequence>
<evidence type="ECO:0000313" key="5">
    <source>
        <dbReference type="Proteomes" id="UP000324021"/>
    </source>
</evidence>
<dbReference type="Proteomes" id="UP000324021">
    <property type="component" value="Unassembled WGS sequence"/>
</dbReference>